<evidence type="ECO:0000313" key="2">
    <source>
        <dbReference type="Proteomes" id="UP001213681"/>
    </source>
</evidence>
<proteinExistence type="predicted"/>
<dbReference type="InterPro" id="IPR036047">
    <property type="entry name" value="F-box-like_dom_sf"/>
</dbReference>
<reference evidence="1" key="2">
    <citation type="journal article" date="2023" name="IMA Fungus">
        <title>Comparative genomic study of the Penicillium genus elucidates a diverse pangenome and 15 lateral gene transfer events.</title>
        <authorList>
            <person name="Petersen C."/>
            <person name="Sorensen T."/>
            <person name="Nielsen M.R."/>
            <person name="Sondergaard T.E."/>
            <person name="Sorensen J.L."/>
            <person name="Fitzpatrick D.A."/>
            <person name="Frisvad J.C."/>
            <person name="Nielsen K.L."/>
        </authorList>
    </citation>
    <scope>NUCLEOTIDE SEQUENCE</scope>
    <source>
        <strain evidence="1">IBT 16125</strain>
    </source>
</reference>
<keyword evidence="2" id="KW-1185">Reference proteome</keyword>
<dbReference type="EMBL" id="JAPVEA010000001">
    <property type="protein sequence ID" value="KAJ5464348.1"/>
    <property type="molecule type" value="Genomic_DNA"/>
</dbReference>
<dbReference type="CDD" id="cd09917">
    <property type="entry name" value="F-box_SF"/>
    <property type="match status" value="1"/>
</dbReference>
<name>A0AAD6CFU3_9EURO</name>
<dbReference type="Proteomes" id="UP001213681">
    <property type="component" value="Unassembled WGS sequence"/>
</dbReference>
<organism evidence="1 2">
    <name type="scientific">Penicillium daleae</name>
    <dbReference type="NCBI Taxonomy" id="63821"/>
    <lineage>
        <taxon>Eukaryota</taxon>
        <taxon>Fungi</taxon>
        <taxon>Dikarya</taxon>
        <taxon>Ascomycota</taxon>
        <taxon>Pezizomycotina</taxon>
        <taxon>Eurotiomycetes</taxon>
        <taxon>Eurotiomycetidae</taxon>
        <taxon>Eurotiales</taxon>
        <taxon>Aspergillaceae</taxon>
        <taxon>Penicillium</taxon>
    </lineage>
</organism>
<accession>A0AAD6CFU3</accession>
<comment type="caution">
    <text evidence="1">The sequence shown here is derived from an EMBL/GenBank/DDBJ whole genome shotgun (WGS) entry which is preliminary data.</text>
</comment>
<dbReference type="RefSeq" id="XP_056771195.1">
    <property type="nucleotide sequence ID" value="XM_056903428.1"/>
</dbReference>
<protein>
    <recommendedName>
        <fullName evidence="3">F-box domain-containing protein</fullName>
    </recommendedName>
</protein>
<dbReference type="SUPFAM" id="SSF81383">
    <property type="entry name" value="F-box domain"/>
    <property type="match status" value="1"/>
</dbReference>
<reference evidence="1" key="1">
    <citation type="submission" date="2022-12" db="EMBL/GenBank/DDBJ databases">
        <authorList>
            <person name="Petersen C."/>
        </authorList>
    </citation>
    <scope>NUCLEOTIDE SEQUENCE</scope>
    <source>
        <strain evidence="1">IBT 16125</strain>
    </source>
</reference>
<dbReference type="AlphaFoldDB" id="A0AAD6CFU3"/>
<dbReference type="GeneID" id="81593671"/>
<gene>
    <name evidence="1" type="ORF">N7458_000034</name>
</gene>
<evidence type="ECO:0008006" key="3">
    <source>
        <dbReference type="Google" id="ProtNLM"/>
    </source>
</evidence>
<evidence type="ECO:0000313" key="1">
    <source>
        <dbReference type="EMBL" id="KAJ5464348.1"/>
    </source>
</evidence>
<sequence length="404" mass="46371">MDLSLLPIECWTLIADNLSSHDLSLLARVSTSFHAVFSPHLYRYIDLSIHRLPPIVTEEDGGQISLCSPSLSGRQRAFTSLILYHKPKYASWVRSLTRTMCLQQSRATRPFPEDELDSVVELFSRLNRVRSVDINGGSMHFYPPKPIPPLFPAAHNIRLSGQMHYGFASAILHGHEKTPLKTLAICNLHERGHTRSGQNYQEPPIREDHQWGLAAWDESDAEPMEEDWAPDSLPQQVPPGPMRHLLNQDLVARCTRLESLTIAQVSIETLHAYELLPPGWYYPGSEIHEELSSFIQSVQPRYLRIQYDDVSTSVRSELKSLWMKNTCRGNCPYHKHFDQKLLPVLREGWPELRRLELTYWLITEADMLGLAVRDQAAPFLGDRTEVKISTLPRTFYHYRLNSSD</sequence>